<evidence type="ECO:0000313" key="3">
    <source>
        <dbReference type="Proteomes" id="UP001175261"/>
    </source>
</evidence>
<feature type="compositionally biased region" description="Polar residues" evidence="1">
    <location>
        <begin position="295"/>
        <end position="308"/>
    </location>
</feature>
<feature type="compositionally biased region" description="Basic residues" evidence="1">
    <location>
        <begin position="616"/>
        <end position="630"/>
    </location>
</feature>
<sequence length="630" mass="68692">MDRRPFDNMAWDRALTPHFTHRPAWTRVAIKPQCPTSKLDTIMARVSVLTERAQASAAASAIASRQLPSWPGAQAFFQNFAQDPREKQDKPFKRARDDTFLPSDEIHQTNGDKPDTAAFMINRQCQALADVANSYLHNAEEHLYPLYESLIDRSYQVPILGKRRRDMDHSDLDIQRNVFRTVCNVMAPVQMARRDNVEKITAKAAAIAYQSYSIDAGNSRFELKLNGTPALSDVLEQSEKASTIDVDTRSEKMSTICLDTRSDPDIFAAAPIAQSPMVTRHVTIPQSPNEITAPLAQSSTESTPSPIAQSPVEVRPASPLDSKTECLPPAAISLLAEAAGHRLDGHATNVVVEEGIGKDGLNKVFVRFKMSAEYAPLFPRGKALESYPEAVPQPVLEHVPEVCTPTPTPTPPEPVAASPISKASTADSPLTVLTSTPIIYEDDESPSREYMRGFIQRSKRAAENNVSPTRPALAPRSPNQASPEKVASPEKPATPEKENRSPKKNVSPKKGGTPTRRSSRLTNKAPKSSIPTPIRIDSRSGAGRAKAVAPDVAQTTRANTRKNKGRAQYPAEVLAAMGEKGMEVSPPRSLTTTTSSSKGGKTVQWKTPVEESAPKRVTRSRAKKIAAARA</sequence>
<gene>
    <name evidence="2" type="ORF">NLU13_8859</name>
</gene>
<organism evidence="2 3">
    <name type="scientific">Sarocladium strictum</name>
    <name type="common">Black bundle disease fungus</name>
    <name type="synonym">Acremonium strictum</name>
    <dbReference type="NCBI Taxonomy" id="5046"/>
    <lineage>
        <taxon>Eukaryota</taxon>
        <taxon>Fungi</taxon>
        <taxon>Dikarya</taxon>
        <taxon>Ascomycota</taxon>
        <taxon>Pezizomycotina</taxon>
        <taxon>Sordariomycetes</taxon>
        <taxon>Hypocreomycetidae</taxon>
        <taxon>Hypocreales</taxon>
        <taxon>Sarocladiaceae</taxon>
        <taxon>Sarocladium</taxon>
    </lineage>
</organism>
<feature type="region of interest" description="Disordered" evidence="1">
    <location>
        <begin position="459"/>
        <end position="630"/>
    </location>
</feature>
<dbReference type="Proteomes" id="UP001175261">
    <property type="component" value="Unassembled WGS sequence"/>
</dbReference>
<proteinExistence type="predicted"/>
<evidence type="ECO:0000256" key="1">
    <source>
        <dbReference type="SAM" id="MobiDB-lite"/>
    </source>
</evidence>
<keyword evidence="3" id="KW-1185">Reference proteome</keyword>
<name>A0AA39G935_SARSR</name>
<feature type="region of interest" description="Disordered" evidence="1">
    <location>
        <begin position="295"/>
        <end position="322"/>
    </location>
</feature>
<comment type="caution">
    <text evidence="2">The sequence shown here is derived from an EMBL/GenBank/DDBJ whole genome shotgun (WGS) entry which is preliminary data.</text>
</comment>
<evidence type="ECO:0000313" key="2">
    <source>
        <dbReference type="EMBL" id="KAK0382943.1"/>
    </source>
</evidence>
<dbReference type="EMBL" id="JAPDFR010000009">
    <property type="protein sequence ID" value="KAK0382943.1"/>
    <property type="molecule type" value="Genomic_DNA"/>
</dbReference>
<accession>A0AA39G935</accession>
<feature type="compositionally biased region" description="Low complexity" evidence="1">
    <location>
        <begin position="591"/>
        <end position="602"/>
    </location>
</feature>
<feature type="region of interest" description="Disordered" evidence="1">
    <location>
        <begin position="400"/>
        <end position="428"/>
    </location>
</feature>
<reference evidence="2" key="1">
    <citation type="submission" date="2022-10" db="EMBL/GenBank/DDBJ databases">
        <title>Determination and structural analysis of whole genome sequence of Sarocladium strictum F4-1.</title>
        <authorList>
            <person name="Hu L."/>
            <person name="Jiang Y."/>
        </authorList>
    </citation>
    <scope>NUCLEOTIDE SEQUENCE</scope>
    <source>
        <strain evidence="2">F4-1</strain>
    </source>
</reference>
<dbReference type="AlphaFoldDB" id="A0AA39G935"/>
<protein>
    <submittedName>
        <fullName evidence="2">Uncharacterized protein</fullName>
    </submittedName>
</protein>
<feature type="compositionally biased region" description="Polar residues" evidence="1">
    <location>
        <begin position="520"/>
        <end position="531"/>
    </location>
</feature>